<dbReference type="NCBIfam" id="TIGR00656">
    <property type="entry name" value="asp_kin_monofn"/>
    <property type="match status" value="1"/>
</dbReference>
<dbReference type="NCBIfam" id="NF005154">
    <property type="entry name" value="PRK06635.1-2"/>
    <property type="match status" value="1"/>
</dbReference>
<sequence>MGLIVQKFGGSSVADADRIRRCAQRIVAARRAGNEVVAVVSARGDKTDELIELARQISEVPPPREMDMLLATGEQEAVALMAMAVQELGEPAISLTGYQIGIFTDSSYTKARIKRISTERMRKALAEGKIVVAAGFQGIDDDFNITTLGRGGSDTTATALAAVLEADVCEIYTDVEGIFTTDPRLVKSARKLSRISYDEMLELTSLGGGKMHSRSIEFAKKYRVPLLVRPAYIEGAGTLIAPQLEEEAPVVSGVALVKNEAIVNLRDLPDRPGVMSAIFKHMAQRKIPIDMVIQDAPAAGIAEVSFTVPQDDLAEALTAAEEAVAELGAGHVQHGTNVSKVSVVGSGMRTHTGVAAQMFESLAKAGVNISMITTSEIKISVLVNRDQSQAALQAVHDGFRLHEEVTPAPAIGYVQRDHTAGWRLPREELERDVVSRLASMEDIVVSEVQLDQQQSRVTVRHVADRPGIAAEVFAAVAEGGVMVDMIVQNVSHEKFANLSFTVPKADVDRCLLLVRELLESWPGAELSYERDVALLTVMGIGLRSHTGVGDRMFRALAQAGVNVQMINTSEIRFGVVVSPAEAQRAHAALLQAFGLPLADG</sequence>
<dbReference type="AlphaFoldDB" id="A0A7C4LKA4"/>
<dbReference type="GO" id="GO:0005524">
    <property type="term" value="F:ATP binding"/>
    <property type="evidence" value="ECO:0007669"/>
    <property type="project" value="UniProtKB-KW"/>
</dbReference>
<dbReference type="PROSITE" id="PS00324">
    <property type="entry name" value="ASPARTOKINASE"/>
    <property type="match status" value="1"/>
</dbReference>
<dbReference type="FunFam" id="3.30.2130.10:FF:000001">
    <property type="entry name" value="Bifunctional aspartokinase/homoserine dehydrogenase"/>
    <property type="match status" value="1"/>
</dbReference>
<dbReference type="CDD" id="cd04923">
    <property type="entry name" value="ACT_AK-LysC-DapG-like_2"/>
    <property type="match status" value="1"/>
</dbReference>
<evidence type="ECO:0000256" key="11">
    <source>
        <dbReference type="ARBA" id="ARBA00022840"/>
    </source>
</evidence>
<evidence type="ECO:0000256" key="3">
    <source>
        <dbReference type="ARBA" id="ARBA00005139"/>
    </source>
</evidence>
<keyword evidence="10 16" id="KW-0418">Kinase</keyword>
<evidence type="ECO:0000256" key="9">
    <source>
        <dbReference type="ARBA" id="ARBA00022741"/>
    </source>
</evidence>
<dbReference type="NCBIfam" id="NF005155">
    <property type="entry name" value="PRK06635.1-4"/>
    <property type="match status" value="1"/>
</dbReference>
<dbReference type="EC" id="2.7.2.4" evidence="5"/>
<keyword evidence="8" id="KW-0677">Repeat</keyword>
<dbReference type="GO" id="GO:0009090">
    <property type="term" value="P:homoserine biosynthetic process"/>
    <property type="evidence" value="ECO:0007669"/>
    <property type="project" value="TreeGrafter"/>
</dbReference>
<feature type="domain" description="ACT" evidence="15">
    <location>
        <begin position="457"/>
        <end position="533"/>
    </location>
</feature>
<evidence type="ECO:0000256" key="8">
    <source>
        <dbReference type="ARBA" id="ARBA00022737"/>
    </source>
</evidence>
<evidence type="ECO:0000256" key="4">
    <source>
        <dbReference type="ARBA" id="ARBA00010122"/>
    </source>
</evidence>
<dbReference type="NCBIfam" id="NF005656">
    <property type="entry name" value="PRK07431.1"/>
    <property type="match status" value="1"/>
</dbReference>
<protein>
    <recommendedName>
        <fullName evidence="5">aspartate kinase</fullName>
        <ecNumber evidence="5">2.7.2.4</ecNumber>
    </recommendedName>
</protein>
<comment type="caution">
    <text evidence="16">The sequence shown here is derived from an EMBL/GenBank/DDBJ whole genome shotgun (WGS) entry which is preliminary data.</text>
</comment>
<keyword evidence="12" id="KW-0457">Lysine biosynthesis</keyword>
<keyword evidence="9" id="KW-0547">Nucleotide-binding</keyword>
<dbReference type="Pfam" id="PF22468">
    <property type="entry name" value="ACT_9"/>
    <property type="match status" value="4"/>
</dbReference>
<comment type="pathway">
    <text evidence="1 14">Amino-acid biosynthesis; L-lysine biosynthesis via DAP pathway; (S)-tetrahydrodipicolinate from L-aspartate: step 1/4.</text>
</comment>
<dbReference type="CDD" id="cd04261">
    <property type="entry name" value="AAK_AKii-LysC-BS"/>
    <property type="match status" value="1"/>
</dbReference>
<accession>A0A7C4LKA4</accession>
<feature type="domain" description="ACT" evidence="15">
    <location>
        <begin position="537"/>
        <end position="600"/>
    </location>
</feature>
<proteinExistence type="inferred from homology"/>
<dbReference type="GO" id="GO:0009088">
    <property type="term" value="P:threonine biosynthetic process"/>
    <property type="evidence" value="ECO:0007669"/>
    <property type="project" value="UniProtKB-UniPathway"/>
</dbReference>
<dbReference type="InterPro" id="IPR001048">
    <property type="entry name" value="Asp/Glu/Uridylate_kinase"/>
</dbReference>
<dbReference type="GO" id="GO:0009089">
    <property type="term" value="P:lysine biosynthetic process via diaminopimelate"/>
    <property type="evidence" value="ECO:0007669"/>
    <property type="project" value="UniProtKB-UniPathway"/>
</dbReference>
<dbReference type="InterPro" id="IPR018042">
    <property type="entry name" value="Aspartate_kinase_CS"/>
</dbReference>
<dbReference type="GO" id="GO:0005829">
    <property type="term" value="C:cytosol"/>
    <property type="evidence" value="ECO:0007669"/>
    <property type="project" value="TreeGrafter"/>
</dbReference>
<organism evidence="16">
    <name type="scientific">Schlesneria paludicola</name>
    <dbReference type="NCBI Taxonomy" id="360056"/>
    <lineage>
        <taxon>Bacteria</taxon>
        <taxon>Pseudomonadati</taxon>
        <taxon>Planctomycetota</taxon>
        <taxon>Planctomycetia</taxon>
        <taxon>Planctomycetales</taxon>
        <taxon>Planctomycetaceae</taxon>
        <taxon>Schlesneria</taxon>
    </lineage>
</organism>
<dbReference type="UniPathway" id="UPA00034">
    <property type="reaction ID" value="UER00015"/>
</dbReference>
<evidence type="ECO:0000256" key="10">
    <source>
        <dbReference type="ARBA" id="ARBA00022777"/>
    </source>
</evidence>
<evidence type="ECO:0000256" key="12">
    <source>
        <dbReference type="ARBA" id="ARBA00023154"/>
    </source>
</evidence>
<dbReference type="CDD" id="cd04913">
    <property type="entry name" value="ACT_AKii-LysC-BS-like_1"/>
    <property type="match status" value="2"/>
</dbReference>
<dbReference type="UniPathway" id="UPA00050">
    <property type="reaction ID" value="UER00461"/>
</dbReference>
<evidence type="ECO:0000256" key="13">
    <source>
        <dbReference type="ARBA" id="ARBA00047872"/>
    </source>
</evidence>
<dbReference type="InterPro" id="IPR045865">
    <property type="entry name" value="ACT-like_dom_sf"/>
</dbReference>
<dbReference type="InterPro" id="IPR002912">
    <property type="entry name" value="ACT_dom"/>
</dbReference>
<evidence type="ECO:0000256" key="5">
    <source>
        <dbReference type="ARBA" id="ARBA00013059"/>
    </source>
</evidence>
<dbReference type="EMBL" id="DSVQ01000012">
    <property type="protein sequence ID" value="HGT38716.1"/>
    <property type="molecule type" value="Genomic_DNA"/>
</dbReference>
<comment type="similarity">
    <text evidence="4">Belongs to the aspartokinase family.</text>
</comment>
<dbReference type="InterPro" id="IPR001341">
    <property type="entry name" value="Asp_kinase"/>
</dbReference>
<comment type="pathway">
    <text evidence="3 14">Amino-acid biosynthesis; L-threonine biosynthesis; L-threonine from L-aspartate: step 1/5.</text>
</comment>
<evidence type="ECO:0000256" key="2">
    <source>
        <dbReference type="ARBA" id="ARBA00004986"/>
    </source>
</evidence>
<dbReference type="PANTHER" id="PTHR21499:SF3">
    <property type="entry name" value="ASPARTOKINASE"/>
    <property type="match status" value="1"/>
</dbReference>
<evidence type="ECO:0000256" key="6">
    <source>
        <dbReference type="ARBA" id="ARBA00022605"/>
    </source>
</evidence>
<evidence type="ECO:0000256" key="14">
    <source>
        <dbReference type="RuleBase" id="RU004249"/>
    </source>
</evidence>
<evidence type="ECO:0000313" key="16">
    <source>
        <dbReference type="EMBL" id="HGT38716.1"/>
    </source>
</evidence>
<dbReference type="InterPro" id="IPR054352">
    <property type="entry name" value="ACT_Aspartokinase"/>
</dbReference>
<dbReference type="InterPro" id="IPR041740">
    <property type="entry name" value="AKii-LysC-BS"/>
</dbReference>
<dbReference type="Pfam" id="PF00696">
    <property type="entry name" value="AA_kinase"/>
    <property type="match status" value="1"/>
</dbReference>
<evidence type="ECO:0000259" key="15">
    <source>
        <dbReference type="PROSITE" id="PS51671"/>
    </source>
</evidence>
<dbReference type="NCBIfam" id="TIGR00657">
    <property type="entry name" value="asp_kinases"/>
    <property type="match status" value="1"/>
</dbReference>
<comment type="pathway">
    <text evidence="2 14">Amino-acid biosynthesis; L-methionine biosynthesis via de novo pathway; L-homoserine from L-aspartate: step 1/3.</text>
</comment>
<dbReference type="FunFam" id="3.40.1160.10:FF:000002">
    <property type="entry name" value="Aspartokinase"/>
    <property type="match status" value="1"/>
</dbReference>
<keyword evidence="6 14" id="KW-0028">Amino-acid biosynthesis</keyword>
<gene>
    <name evidence="16" type="ORF">ENS64_05565</name>
</gene>
<feature type="domain" description="ACT" evidence="15">
    <location>
        <begin position="263"/>
        <end position="346"/>
    </location>
</feature>
<comment type="catalytic activity">
    <reaction evidence="13">
        <text>L-aspartate + ATP = 4-phospho-L-aspartate + ADP</text>
        <dbReference type="Rhea" id="RHEA:23776"/>
        <dbReference type="ChEBI" id="CHEBI:29991"/>
        <dbReference type="ChEBI" id="CHEBI:30616"/>
        <dbReference type="ChEBI" id="CHEBI:57535"/>
        <dbReference type="ChEBI" id="CHEBI:456216"/>
        <dbReference type="EC" id="2.7.2.4"/>
    </reaction>
</comment>
<evidence type="ECO:0000256" key="1">
    <source>
        <dbReference type="ARBA" id="ARBA00004766"/>
    </source>
</evidence>
<dbReference type="Gene3D" id="3.30.2130.10">
    <property type="entry name" value="VC0802-like"/>
    <property type="match status" value="2"/>
</dbReference>
<name>A0A7C4LKA4_9PLAN</name>
<dbReference type="SUPFAM" id="SSF55021">
    <property type="entry name" value="ACT-like"/>
    <property type="match status" value="4"/>
</dbReference>
<dbReference type="Gene3D" id="3.40.1160.10">
    <property type="entry name" value="Acetylglutamate kinase-like"/>
    <property type="match status" value="1"/>
</dbReference>
<keyword evidence="7 16" id="KW-0808">Transferase</keyword>
<dbReference type="CDD" id="cd04936">
    <property type="entry name" value="ACT_AKii-LysC-BS-like_2"/>
    <property type="match status" value="1"/>
</dbReference>
<dbReference type="InterPro" id="IPR005260">
    <property type="entry name" value="Asp_kin_monofn"/>
</dbReference>
<dbReference type="PROSITE" id="PS51671">
    <property type="entry name" value="ACT"/>
    <property type="match status" value="3"/>
</dbReference>
<keyword evidence="11" id="KW-0067">ATP-binding</keyword>
<evidence type="ECO:0000256" key="7">
    <source>
        <dbReference type="ARBA" id="ARBA00022679"/>
    </source>
</evidence>
<dbReference type="InterPro" id="IPR036393">
    <property type="entry name" value="AceGlu_kinase-like_sf"/>
</dbReference>
<dbReference type="SUPFAM" id="SSF53633">
    <property type="entry name" value="Carbamate kinase-like"/>
    <property type="match status" value="1"/>
</dbReference>
<dbReference type="PANTHER" id="PTHR21499">
    <property type="entry name" value="ASPARTATE KINASE"/>
    <property type="match status" value="1"/>
</dbReference>
<reference evidence="16" key="1">
    <citation type="journal article" date="2020" name="mSystems">
        <title>Genome- and Community-Level Interaction Insights into Carbon Utilization and Element Cycling Functions of Hydrothermarchaeota in Hydrothermal Sediment.</title>
        <authorList>
            <person name="Zhou Z."/>
            <person name="Liu Y."/>
            <person name="Xu W."/>
            <person name="Pan J."/>
            <person name="Luo Z.H."/>
            <person name="Li M."/>
        </authorList>
    </citation>
    <scope>NUCLEOTIDE SEQUENCE [LARGE SCALE GENOMIC DNA]</scope>
    <source>
        <strain evidence="16">SpSt-508</strain>
    </source>
</reference>
<dbReference type="UniPathway" id="UPA00051">
    <property type="reaction ID" value="UER00462"/>
</dbReference>
<dbReference type="GO" id="GO:0004072">
    <property type="term" value="F:aspartate kinase activity"/>
    <property type="evidence" value="ECO:0007669"/>
    <property type="project" value="UniProtKB-EC"/>
</dbReference>